<dbReference type="EMBL" id="JABZYP010000020">
    <property type="protein sequence ID" value="MBF1713279.1"/>
    <property type="molecule type" value="Genomic_DNA"/>
</dbReference>
<accession>A0A428EYD2</accession>
<dbReference type="Proteomes" id="UP000721045">
    <property type="component" value="Unassembled WGS sequence"/>
</dbReference>
<name>A0A428EYD2_STRIT</name>
<reference evidence="1" key="1">
    <citation type="submission" date="2020-04" db="EMBL/GenBank/DDBJ databases">
        <title>Deep metagenomics examines the oral microbiome during advanced dental caries in children, revealing novel taxa and co-occurrences with host molecules.</title>
        <authorList>
            <person name="Baker J.L."/>
            <person name="Morton J.T."/>
            <person name="Dinis M."/>
            <person name="Alvarez R."/>
            <person name="Tran N.C."/>
            <person name="Knight R."/>
            <person name="Edlund A."/>
        </authorList>
    </citation>
    <scope>NUCLEOTIDE SEQUENCE</scope>
    <source>
        <strain evidence="1">JCVI_23_bin.22</strain>
    </source>
</reference>
<dbReference type="RefSeq" id="WP_125364011.1">
    <property type="nucleotide sequence ID" value="NZ_RJOM01000001.1"/>
</dbReference>
<organism evidence="1 2">
    <name type="scientific">Streptococcus intermedius</name>
    <dbReference type="NCBI Taxonomy" id="1338"/>
    <lineage>
        <taxon>Bacteria</taxon>
        <taxon>Bacillati</taxon>
        <taxon>Bacillota</taxon>
        <taxon>Bacilli</taxon>
        <taxon>Lactobacillales</taxon>
        <taxon>Streptococcaceae</taxon>
        <taxon>Streptococcus</taxon>
        <taxon>Streptococcus anginosus group</taxon>
    </lineage>
</organism>
<comment type="caution">
    <text evidence="1">The sequence shown here is derived from an EMBL/GenBank/DDBJ whole genome shotgun (WGS) entry which is preliminary data.</text>
</comment>
<proteinExistence type="predicted"/>
<protein>
    <submittedName>
        <fullName evidence="1">Uncharacterized protein</fullName>
    </submittedName>
</protein>
<gene>
    <name evidence="1" type="ORF">HXO88_06060</name>
</gene>
<evidence type="ECO:0000313" key="2">
    <source>
        <dbReference type="Proteomes" id="UP000721045"/>
    </source>
</evidence>
<sequence>MKKKVIVGIVSILVLVSGGIFYMTHSIPNSHDDVSNVLDEKGVKLYKHGFRLLEEQIATYIKEHYTGVSKIEFSPIFIQGDNKHSMFHANVVPVVYDESGNKAYLGRKIGDQSYGNYGIFWDVRLDFDGSDKEVIEIKVGDEFLEISGSKHLPDKAKLNSKPKIDKNIEALVKDGQLKGVVKNDSGSPKAEVVYNIEIKKGDYSEWH</sequence>
<evidence type="ECO:0000313" key="1">
    <source>
        <dbReference type="EMBL" id="MBF1713279.1"/>
    </source>
</evidence>
<dbReference type="AlphaFoldDB" id="A0A428EYD2"/>